<comment type="subunit">
    <text evidence="3">Homodimer.</text>
</comment>
<dbReference type="EMBL" id="JACSQY010000001">
    <property type="protein sequence ID" value="MBD7906871.1"/>
    <property type="molecule type" value="Genomic_DNA"/>
</dbReference>
<gene>
    <name evidence="3 8" type="primary">grpE</name>
    <name evidence="8" type="ORF">H9659_00820</name>
</gene>
<sequence>MTEKNQTSEELETAANPEQDEAVGTEPIEEEAVEAEEQEQVTLTAEEMKDAEIEELKTKLQEEENRRLRVLADLDNVRRRATLDQEALQKYRAQEVLTNLVPVLDNFERGLSVKVESEDAKSLLTGMEMVFRSLEEALKSSGLTEIEAAGIEFDPNYHQAVMTDSDENFPSGSVLEVLQKGYTLKDRVLRPAMVKVNE</sequence>
<reference evidence="8 9" key="1">
    <citation type="submission" date="2020-08" db="EMBL/GenBank/DDBJ databases">
        <title>A Genomic Blueprint of the Chicken Gut Microbiome.</title>
        <authorList>
            <person name="Gilroy R."/>
            <person name="Ravi A."/>
            <person name="Getino M."/>
            <person name="Pursley I."/>
            <person name="Horton D.L."/>
            <person name="Alikhan N.-F."/>
            <person name="Baker D."/>
            <person name="Gharbi K."/>
            <person name="Hall N."/>
            <person name="Watson M."/>
            <person name="Adriaenssens E.M."/>
            <person name="Foster-Nyarko E."/>
            <person name="Jarju S."/>
            <person name="Secka A."/>
            <person name="Antonio M."/>
            <person name="Oren A."/>
            <person name="Chaudhuri R."/>
            <person name="La Ragione R.M."/>
            <person name="Hildebrand F."/>
            <person name="Pallen M.J."/>
        </authorList>
    </citation>
    <scope>NUCLEOTIDE SEQUENCE [LARGE SCALE GENOMIC DNA]</scope>
    <source>
        <strain evidence="8 9">Sa3CUA8</strain>
    </source>
</reference>
<evidence type="ECO:0000313" key="9">
    <source>
        <dbReference type="Proteomes" id="UP000659496"/>
    </source>
</evidence>
<comment type="function">
    <text evidence="3 4">Participates actively in the response to hyperosmotic and heat shock by preventing the aggregation of stress-denatured proteins, in association with DnaK and GrpE. It is the nucleotide exchange factor for DnaK and may function as a thermosensor. Unfolded proteins bind initially to DnaJ; upon interaction with the DnaJ-bound protein, DnaK hydrolyzes its bound ATP, resulting in the formation of a stable complex. GrpE releases ADP from DnaK; ATP binding to DnaK triggers the release of the substrate protein, thus completing the reaction cycle. Several rounds of ATP-dependent interactions between DnaJ, DnaK and GrpE are required for fully efficient folding.</text>
</comment>
<comment type="caution">
    <text evidence="8">The sequence shown here is derived from an EMBL/GenBank/DDBJ whole genome shotgun (WGS) entry which is preliminary data.</text>
</comment>
<dbReference type="SUPFAM" id="SSF51064">
    <property type="entry name" value="Head domain of nucleotide exchange factor GrpE"/>
    <property type="match status" value="1"/>
</dbReference>
<evidence type="ECO:0000256" key="3">
    <source>
        <dbReference type="HAMAP-Rule" id="MF_01151"/>
    </source>
</evidence>
<dbReference type="HAMAP" id="MF_01151">
    <property type="entry name" value="GrpE"/>
    <property type="match status" value="1"/>
</dbReference>
<evidence type="ECO:0000256" key="2">
    <source>
        <dbReference type="ARBA" id="ARBA00023186"/>
    </source>
</evidence>
<dbReference type="PROSITE" id="PS01071">
    <property type="entry name" value="GRPE"/>
    <property type="match status" value="1"/>
</dbReference>
<dbReference type="SUPFAM" id="SSF58014">
    <property type="entry name" value="Coiled-coil domain of nucleotide exchange factor GrpE"/>
    <property type="match status" value="1"/>
</dbReference>
<dbReference type="InterPro" id="IPR009012">
    <property type="entry name" value="GrpE_head"/>
</dbReference>
<dbReference type="InterPro" id="IPR000740">
    <property type="entry name" value="GrpE"/>
</dbReference>
<evidence type="ECO:0000256" key="5">
    <source>
        <dbReference type="RuleBase" id="RU004478"/>
    </source>
</evidence>
<evidence type="ECO:0000256" key="6">
    <source>
        <dbReference type="SAM" id="Coils"/>
    </source>
</evidence>
<evidence type="ECO:0000256" key="4">
    <source>
        <dbReference type="RuleBase" id="RU000639"/>
    </source>
</evidence>
<dbReference type="PANTHER" id="PTHR21237:SF23">
    <property type="entry name" value="GRPE PROTEIN HOMOLOG, MITOCHONDRIAL"/>
    <property type="match status" value="1"/>
</dbReference>
<dbReference type="InterPro" id="IPR013805">
    <property type="entry name" value="GrpE_CC"/>
</dbReference>
<accession>A0ABR8PFB6</accession>
<feature type="region of interest" description="Disordered" evidence="7">
    <location>
        <begin position="1"/>
        <end position="40"/>
    </location>
</feature>
<name>A0ABR8PFB6_9BACL</name>
<keyword evidence="9" id="KW-1185">Reference proteome</keyword>
<comment type="similarity">
    <text evidence="1 3 5">Belongs to the GrpE family.</text>
</comment>
<keyword evidence="6" id="KW-0175">Coiled coil</keyword>
<dbReference type="PRINTS" id="PR00773">
    <property type="entry name" value="GRPEPROTEIN"/>
</dbReference>
<evidence type="ECO:0000313" key="8">
    <source>
        <dbReference type="EMBL" id="MBD7906871.1"/>
    </source>
</evidence>
<keyword evidence="3 4" id="KW-0346">Stress response</keyword>
<dbReference type="Gene3D" id="3.90.20.20">
    <property type="match status" value="1"/>
</dbReference>
<evidence type="ECO:0000256" key="1">
    <source>
        <dbReference type="ARBA" id="ARBA00009054"/>
    </source>
</evidence>
<dbReference type="Gene3D" id="2.30.22.10">
    <property type="entry name" value="Head domain of nucleotide exchange factor GrpE"/>
    <property type="match status" value="1"/>
</dbReference>
<proteinExistence type="inferred from homology"/>
<organism evidence="8 9">
    <name type="scientific">Sporosarcina gallistercoris</name>
    <dbReference type="NCBI Taxonomy" id="2762245"/>
    <lineage>
        <taxon>Bacteria</taxon>
        <taxon>Bacillati</taxon>
        <taxon>Bacillota</taxon>
        <taxon>Bacilli</taxon>
        <taxon>Bacillales</taxon>
        <taxon>Caryophanaceae</taxon>
        <taxon>Sporosarcina</taxon>
    </lineage>
</organism>
<keyword evidence="3" id="KW-0963">Cytoplasm</keyword>
<dbReference type="CDD" id="cd00446">
    <property type="entry name" value="GrpE"/>
    <property type="match status" value="1"/>
</dbReference>
<protein>
    <recommendedName>
        <fullName evidence="3 4">Protein GrpE</fullName>
    </recommendedName>
    <alternativeName>
        <fullName evidence="3">HSP-70 cofactor</fullName>
    </alternativeName>
</protein>
<comment type="subcellular location">
    <subcellularLocation>
        <location evidence="3">Cytoplasm</location>
    </subcellularLocation>
</comment>
<dbReference type="PANTHER" id="PTHR21237">
    <property type="entry name" value="GRPE PROTEIN"/>
    <property type="match status" value="1"/>
</dbReference>
<evidence type="ECO:0000256" key="7">
    <source>
        <dbReference type="SAM" id="MobiDB-lite"/>
    </source>
</evidence>
<dbReference type="RefSeq" id="WP_191688030.1">
    <property type="nucleotide sequence ID" value="NZ_JACSQY010000001.1"/>
</dbReference>
<dbReference type="NCBIfam" id="NF010738">
    <property type="entry name" value="PRK14140.1"/>
    <property type="match status" value="1"/>
</dbReference>
<dbReference type="Proteomes" id="UP000659496">
    <property type="component" value="Unassembled WGS sequence"/>
</dbReference>
<dbReference type="Pfam" id="PF01025">
    <property type="entry name" value="GrpE"/>
    <property type="match status" value="1"/>
</dbReference>
<feature type="coiled-coil region" evidence="6">
    <location>
        <begin position="46"/>
        <end position="80"/>
    </location>
</feature>
<feature type="compositionally biased region" description="Acidic residues" evidence="7">
    <location>
        <begin position="18"/>
        <end position="39"/>
    </location>
</feature>
<keyword evidence="2 3" id="KW-0143">Chaperone</keyword>